<dbReference type="RefSeq" id="WP_236960639.1">
    <property type="nucleotide sequence ID" value="NZ_JAETXX010000015.1"/>
</dbReference>
<evidence type="ECO:0000313" key="2">
    <source>
        <dbReference type="Proteomes" id="UP000829517"/>
    </source>
</evidence>
<reference evidence="1 2" key="1">
    <citation type="submission" date="2021-01" db="EMBL/GenBank/DDBJ databases">
        <title>Genome sequencing of Joostella atrarenae M1-2 (= KCTC 23194).</title>
        <authorList>
            <person name="Zakaria M.R."/>
            <person name="Lam M.Q."/>
            <person name="Chong C.S."/>
        </authorList>
    </citation>
    <scope>NUCLEOTIDE SEQUENCE [LARGE SCALE GENOMIC DNA]</scope>
    <source>
        <strain evidence="1 2">M1-2</strain>
    </source>
</reference>
<accession>A0ABS9J7D9</accession>
<gene>
    <name evidence="1" type="ORF">JM658_15950</name>
</gene>
<comment type="caution">
    <text evidence="1">The sequence shown here is derived from an EMBL/GenBank/DDBJ whole genome shotgun (WGS) entry which is preliminary data.</text>
</comment>
<protein>
    <submittedName>
        <fullName evidence="1">Nuclear transport factor 2 family protein</fullName>
    </submittedName>
</protein>
<dbReference type="Proteomes" id="UP000829517">
    <property type="component" value="Unassembled WGS sequence"/>
</dbReference>
<proteinExistence type="predicted"/>
<organism evidence="1 2">
    <name type="scientific">Joostella atrarenae</name>
    <dbReference type="NCBI Taxonomy" id="679257"/>
    <lineage>
        <taxon>Bacteria</taxon>
        <taxon>Pseudomonadati</taxon>
        <taxon>Bacteroidota</taxon>
        <taxon>Flavobacteriia</taxon>
        <taxon>Flavobacteriales</taxon>
        <taxon>Flavobacteriaceae</taxon>
        <taxon>Joostella</taxon>
    </lineage>
</organism>
<dbReference type="EMBL" id="JAETXX010000015">
    <property type="protein sequence ID" value="MCF8716324.1"/>
    <property type="molecule type" value="Genomic_DNA"/>
</dbReference>
<dbReference type="Gene3D" id="3.10.450.50">
    <property type="match status" value="1"/>
</dbReference>
<evidence type="ECO:0000313" key="1">
    <source>
        <dbReference type="EMBL" id="MCF8716324.1"/>
    </source>
</evidence>
<keyword evidence="2" id="KW-1185">Reference proteome</keyword>
<sequence length="125" mass="13833">MTKVIASPYCGNSPKMEFLKKFSIAFAEVNLIFLIKNVTDDIVWSIIGGQKIEGKANFIKALEEVQCVKTAELILDQILSHGKGGAANGTRIMENGEDYAFSDFYIFQSVKGEKINAITSYCIKI</sequence>
<name>A0ABS9J7D9_9FLAO</name>